<dbReference type="Pfam" id="PF05199">
    <property type="entry name" value="GMC_oxred_C"/>
    <property type="match status" value="1"/>
</dbReference>
<evidence type="ECO:0000313" key="7">
    <source>
        <dbReference type="EMBL" id="CAL8069376.1"/>
    </source>
</evidence>
<dbReference type="PANTHER" id="PTHR11552">
    <property type="entry name" value="GLUCOSE-METHANOL-CHOLINE GMC OXIDOREDUCTASE"/>
    <property type="match status" value="1"/>
</dbReference>
<keyword evidence="4" id="KW-0274">FAD</keyword>
<comment type="cofactor">
    <cofactor evidence="1">
        <name>FAD</name>
        <dbReference type="ChEBI" id="CHEBI:57692"/>
    </cofactor>
</comment>
<dbReference type="Pfam" id="PF00732">
    <property type="entry name" value="GMC_oxred_N"/>
    <property type="match status" value="1"/>
</dbReference>
<reference evidence="7 8" key="1">
    <citation type="submission" date="2024-08" db="EMBL/GenBank/DDBJ databases">
        <authorList>
            <person name="Cucini C."/>
            <person name="Frati F."/>
        </authorList>
    </citation>
    <scope>NUCLEOTIDE SEQUENCE [LARGE SCALE GENOMIC DNA]</scope>
</reference>
<gene>
    <name evidence="7" type="ORF">ODALV1_LOCUS740</name>
</gene>
<dbReference type="EMBL" id="CAXLJM020000004">
    <property type="protein sequence ID" value="CAL8069376.1"/>
    <property type="molecule type" value="Genomic_DNA"/>
</dbReference>
<dbReference type="InterPro" id="IPR007867">
    <property type="entry name" value="GMC_OxRtase_C"/>
</dbReference>
<dbReference type="Gene3D" id="3.50.50.60">
    <property type="entry name" value="FAD/NAD(P)-binding domain"/>
    <property type="match status" value="1"/>
</dbReference>
<dbReference type="Proteomes" id="UP001642540">
    <property type="component" value="Unassembled WGS sequence"/>
</dbReference>
<dbReference type="Gene3D" id="3.30.560.10">
    <property type="entry name" value="Glucose Oxidase, domain 3"/>
    <property type="match status" value="1"/>
</dbReference>
<accession>A0ABP1PJK1</accession>
<sequence length="595" mass="65506">MQSHNNMKHSICFFKVIKFYIFLSFPVTFKLAHAVETYDFIVVGGGTSGCVLGHRLSENGAYSVLILEAGNVPNPALSVPVFGPRFWNDPKVTRSYALMQQRNAALANNGNITMFVGKMLGGSSSFSDGVFNRGSPHDFNNWAKITEDDTWKYVNLLPYFRKSENYIGDFSADQHGFGGPVTVSQPKYAPGLDVWLSAGKSLGYAITDGPNAPQRTSFHPMEYHKKFGKVVGSYTGYIKPIQYARRNLKILTDSQATKIVFQGSKAIGVDFVTESTNAGGVSRKGHVRARKEIIVSAGVIGSPTLLMKSGIGPRDVLIPARIPIVKELPVGRNLQDHVLLMLQFVINNKSLVYDPQRDLNKDTWKMFQKQGDGPYSTNFGASGQAFISSTKTKLESNIDWPDIQIVALHTSKLAGNLSSFANSATLADWEAPVFAQIFLGRPKTRGKIALNPADVDGKPLINLQYLSHPRDEQVLLEGIKKTLQIFERTEPYRKLGARLPPIPLPQCTNFKFRSNDYWKCYIRNVATSGFHHSGTCRMGRSKGDTKAVVDSNLRVIGISGLRVVDASVMPEIVNANLIANILAIAEKASASILQN</sequence>
<evidence type="ECO:0000259" key="5">
    <source>
        <dbReference type="Pfam" id="PF00732"/>
    </source>
</evidence>
<protein>
    <recommendedName>
        <fullName evidence="9">Glucose dehydrogenase [FAD, quinone]</fullName>
    </recommendedName>
</protein>
<dbReference type="PIRSF" id="PIRSF000137">
    <property type="entry name" value="Alcohol_oxidase"/>
    <property type="match status" value="1"/>
</dbReference>
<comment type="caution">
    <text evidence="7">The sequence shown here is derived from an EMBL/GenBank/DDBJ whole genome shotgun (WGS) entry which is preliminary data.</text>
</comment>
<evidence type="ECO:0000256" key="1">
    <source>
        <dbReference type="ARBA" id="ARBA00001974"/>
    </source>
</evidence>
<dbReference type="SUPFAM" id="SSF51905">
    <property type="entry name" value="FAD/NAD(P)-binding domain"/>
    <property type="match status" value="1"/>
</dbReference>
<evidence type="ECO:0000256" key="2">
    <source>
        <dbReference type="ARBA" id="ARBA00010790"/>
    </source>
</evidence>
<dbReference type="PANTHER" id="PTHR11552:SF147">
    <property type="entry name" value="CHOLINE DEHYDROGENASE, MITOCHONDRIAL"/>
    <property type="match status" value="1"/>
</dbReference>
<proteinExistence type="inferred from homology"/>
<keyword evidence="3" id="KW-0285">Flavoprotein</keyword>
<feature type="domain" description="Glucose-methanol-choline oxidoreductase C-terminal" evidence="6">
    <location>
        <begin position="442"/>
        <end position="585"/>
    </location>
</feature>
<evidence type="ECO:0000313" key="8">
    <source>
        <dbReference type="Proteomes" id="UP001642540"/>
    </source>
</evidence>
<evidence type="ECO:0008006" key="9">
    <source>
        <dbReference type="Google" id="ProtNLM"/>
    </source>
</evidence>
<evidence type="ECO:0000256" key="4">
    <source>
        <dbReference type="ARBA" id="ARBA00022827"/>
    </source>
</evidence>
<dbReference type="InterPro" id="IPR012132">
    <property type="entry name" value="GMC_OxRdtase"/>
</dbReference>
<keyword evidence="8" id="KW-1185">Reference proteome</keyword>
<dbReference type="SUPFAM" id="SSF54373">
    <property type="entry name" value="FAD-linked reductases, C-terminal domain"/>
    <property type="match status" value="1"/>
</dbReference>
<dbReference type="InterPro" id="IPR000172">
    <property type="entry name" value="GMC_OxRdtase_N"/>
</dbReference>
<evidence type="ECO:0000256" key="3">
    <source>
        <dbReference type="ARBA" id="ARBA00022630"/>
    </source>
</evidence>
<comment type="similarity">
    <text evidence="2">Belongs to the GMC oxidoreductase family.</text>
</comment>
<feature type="domain" description="Glucose-methanol-choline oxidoreductase N-terminal" evidence="5">
    <location>
        <begin position="38"/>
        <end position="338"/>
    </location>
</feature>
<evidence type="ECO:0000259" key="6">
    <source>
        <dbReference type="Pfam" id="PF05199"/>
    </source>
</evidence>
<organism evidence="7 8">
    <name type="scientific">Orchesella dallaii</name>
    <dbReference type="NCBI Taxonomy" id="48710"/>
    <lineage>
        <taxon>Eukaryota</taxon>
        <taxon>Metazoa</taxon>
        <taxon>Ecdysozoa</taxon>
        <taxon>Arthropoda</taxon>
        <taxon>Hexapoda</taxon>
        <taxon>Collembola</taxon>
        <taxon>Entomobryomorpha</taxon>
        <taxon>Entomobryoidea</taxon>
        <taxon>Orchesellidae</taxon>
        <taxon>Orchesellinae</taxon>
        <taxon>Orchesella</taxon>
    </lineage>
</organism>
<dbReference type="InterPro" id="IPR036188">
    <property type="entry name" value="FAD/NAD-bd_sf"/>
</dbReference>
<name>A0ABP1PJK1_9HEXA</name>